<proteinExistence type="predicted"/>
<feature type="compositionally biased region" description="Basic and acidic residues" evidence="1">
    <location>
        <begin position="21"/>
        <end position="37"/>
    </location>
</feature>
<feature type="signal peptide" evidence="2">
    <location>
        <begin position="1"/>
        <end position="20"/>
    </location>
</feature>
<evidence type="ECO:0000313" key="3">
    <source>
        <dbReference type="EMBL" id="MDC0718365.1"/>
    </source>
</evidence>
<keyword evidence="4" id="KW-1185">Reference proteome</keyword>
<organism evidence="3 4">
    <name type="scientific">Nannocystis bainbridge</name>
    <dbReference type="NCBI Taxonomy" id="2995303"/>
    <lineage>
        <taxon>Bacteria</taxon>
        <taxon>Pseudomonadati</taxon>
        <taxon>Myxococcota</taxon>
        <taxon>Polyangia</taxon>
        <taxon>Nannocystales</taxon>
        <taxon>Nannocystaceae</taxon>
        <taxon>Nannocystis</taxon>
    </lineage>
</organism>
<reference evidence="3 4" key="1">
    <citation type="submission" date="2022-11" db="EMBL/GenBank/DDBJ databases">
        <title>Minimal conservation of predation-associated metabolite biosynthetic gene clusters underscores biosynthetic potential of Myxococcota including descriptions for ten novel species: Archangium lansinium sp. nov., Myxococcus landrumus sp. nov., Nannocystis bai.</title>
        <authorList>
            <person name="Ahearne A."/>
            <person name="Stevens C."/>
            <person name="Dowd S."/>
        </authorList>
    </citation>
    <scope>NUCLEOTIDE SEQUENCE [LARGE SCALE GENOMIC DNA]</scope>
    <source>
        <strain evidence="3 4">BB15-2</strain>
    </source>
</reference>
<evidence type="ECO:0000313" key="4">
    <source>
        <dbReference type="Proteomes" id="UP001221686"/>
    </source>
</evidence>
<comment type="caution">
    <text evidence="3">The sequence shown here is derived from an EMBL/GenBank/DDBJ whole genome shotgun (WGS) entry which is preliminary data.</text>
</comment>
<name>A0ABT5DXR9_9BACT</name>
<evidence type="ECO:0000256" key="2">
    <source>
        <dbReference type="SAM" id="SignalP"/>
    </source>
</evidence>
<feature type="region of interest" description="Disordered" evidence="1">
    <location>
        <begin position="18"/>
        <end position="82"/>
    </location>
</feature>
<gene>
    <name evidence="3" type="ORF">POL25_15765</name>
</gene>
<keyword evidence="2" id="KW-0732">Signal</keyword>
<feature type="compositionally biased region" description="Basic and acidic residues" evidence="1">
    <location>
        <begin position="58"/>
        <end position="67"/>
    </location>
</feature>
<dbReference type="EMBL" id="JAQNDL010000001">
    <property type="protein sequence ID" value="MDC0718365.1"/>
    <property type="molecule type" value="Genomic_DNA"/>
</dbReference>
<evidence type="ECO:0000256" key="1">
    <source>
        <dbReference type="SAM" id="MobiDB-lite"/>
    </source>
</evidence>
<dbReference type="RefSeq" id="WP_272086843.1">
    <property type="nucleotide sequence ID" value="NZ_JAQNDL010000001.1"/>
</dbReference>
<sequence>MKTILAPLLLAVTACGTTHSGTDHDSHDTSGHVHDTETGTTASTGHDHATEPTSTGHAHTETGHDHTSSSTSSDTTTDTTTGGGSPIADYCECMLVNCHDQYHGTWGEEHPQSEENCSAAAAMWPTVGMPAISGDSLECRLYHCEQALVDASQCEAAIGGAPCA</sequence>
<protein>
    <recommendedName>
        <fullName evidence="5">Secreted protein</fullName>
    </recommendedName>
</protein>
<accession>A0ABT5DXR9</accession>
<dbReference type="PROSITE" id="PS51257">
    <property type="entry name" value="PROKAR_LIPOPROTEIN"/>
    <property type="match status" value="1"/>
</dbReference>
<feature type="compositionally biased region" description="Low complexity" evidence="1">
    <location>
        <begin position="68"/>
        <end position="80"/>
    </location>
</feature>
<dbReference type="Proteomes" id="UP001221686">
    <property type="component" value="Unassembled WGS sequence"/>
</dbReference>
<feature type="chain" id="PRO_5045643309" description="Secreted protein" evidence="2">
    <location>
        <begin position="21"/>
        <end position="164"/>
    </location>
</feature>
<evidence type="ECO:0008006" key="5">
    <source>
        <dbReference type="Google" id="ProtNLM"/>
    </source>
</evidence>